<proteinExistence type="inferred from homology"/>
<dbReference type="AlphaFoldDB" id="A0A8E7B0A5"/>
<dbReference type="CDD" id="cd11386">
    <property type="entry name" value="MCP_signal"/>
    <property type="match status" value="1"/>
</dbReference>
<dbReference type="Gene3D" id="3.30.450.20">
    <property type="entry name" value="PAS domain"/>
    <property type="match status" value="1"/>
</dbReference>
<evidence type="ECO:0000313" key="8">
    <source>
        <dbReference type="Proteomes" id="UP000680656"/>
    </source>
</evidence>
<keyword evidence="8" id="KW-1185">Reference proteome</keyword>
<evidence type="ECO:0000313" key="7">
    <source>
        <dbReference type="EMBL" id="QVV89584.1"/>
    </source>
</evidence>
<dbReference type="InterPro" id="IPR004090">
    <property type="entry name" value="Chemotax_Me-accpt_rcpt"/>
</dbReference>
<dbReference type="Pfam" id="PF17201">
    <property type="entry name" value="Cache_3-Cache_2"/>
    <property type="match status" value="1"/>
</dbReference>
<dbReference type="KEGG" id="mrtj:KHC33_03410"/>
<dbReference type="Gene3D" id="1.10.287.950">
    <property type="entry name" value="Methyl-accepting chemotaxis protein"/>
    <property type="match status" value="1"/>
</dbReference>
<dbReference type="Proteomes" id="UP000680656">
    <property type="component" value="Chromosome"/>
</dbReference>
<keyword evidence="1 3" id="KW-0807">Transducer</keyword>
<keyword evidence="4" id="KW-0812">Transmembrane</keyword>
<dbReference type="InterPro" id="IPR003660">
    <property type="entry name" value="HAMP_dom"/>
</dbReference>
<feature type="transmembrane region" description="Helical" evidence="4">
    <location>
        <begin position="20"/>
        <end position="40"/>
    </location>
</feature>
<dbReference type="GO" id="GO:0016020">
    <property type="term" value="C:membrane"/>
    <property type="evidence" value="ECO:0007669"/>
    <property type="project" value="InterPro"/>
</dbReference>
<evidence type="ECO:0000256" key="1">
    <source>
        <dbReference type="ARBA" id="ARBA00023224"/>
    </source>
</evidence>
<dbReference type="PROSITE" id="PS50885">
    <property type="entry name" value="HAMP"/>
    <property type="match status" value="1"/>
</dbReference>
<accession>A0A8E7B0A5</accession>
<dbReference type="PANTHER" id="PTHR32089">
    <property type="entry name" value="METHYL-ACCEPTING CHEMOTAXIS PROTEIN MCPB"/>
    <property type="match status" value="1"/>
</dbReference>
<gene>
    <name evidence="7" type="ORF">KHC33_03410</name>
</gene>
<comment type="similarity">
    <text evidence="2">Belongs to the methyl-accepting chemotaxis (MCP) protein family.</text>
</comment>
<dbReference type="PRINTS" id="PR00260">
    <property type="entry name" value="CHEMTRNSDUCR"/>
</dbReference>
<keyword evidence="4" id="KW-0472">Membrane</keyword>
<evidence type="ECO:0000256" key="4">
    <source>
        <dbReference type="SAM" id="Phobius"/>
    </source>
</evidence>
<dbReference type="PANTHER" id="PTHR32089:SF112">
    <property type="entry name" value="LYSOZYME-LIKE PROTEIN-RELATED"/>
    <property type="match status" value="1"/>
</dbReference>
<dbReference type="GO" id="GO:0004888">
    <property type="term" value="F:transmembrane signaling receptor activity"/>
    <property type="evidence" value="ECO:0007669"/>
    <property type="project" value="InterPro"/>
</dbReference>
<dbReference type="EMBL" id="CP075546">
    <property type="protein sequence ID" value="QVV89584.1"/>
    <property type="molecule type" value="Genomic_DNA"/>
</dbReference>
<reference evidence="7 8" key="1">
    <citation type="submission" date="2021-05" db="EMBL/GenBank/DDBJ databases">
        <title>A novel Methanospirillum isolate from a pyrite-forming mixed culture.</title>
        <authorList>
            <person name="Bunk B."/>
            <person name="Sproer C."/>
            <person name="Spring S."/>
            <person name="Pester M."/>
        </authorList>
    </citation>
    <scope>NUCLEOTIDE SEQUENCE [LARGE SCALE GENOMIC DNA]</scope>
    <source>
        <strain evidence="7 8">J.3.6.1-F.2.7.3</strain>
    </source>
</reference>
<evidence type="ECO:0000259" key="5">
    <source>
        <dbReference type="PROSITE" id="PS50111"/>
    </source>
</evidence>
<feature type="transmembrane region" description="Helical" evidence="4">
    <location>
        <begin position="309"/>
        <end position="328"/>
    </location>
</feature>
<evidence type="ECO:0000256" key="3">
    <source>
        <dbReference type="PROSITE-ProRule" id="PRU00284"/>
    </source>
</evidence>
<dbReference type="Pfam" id="PF00672">
    <property type="entry name" value="HAMP"/>
    <property type="match status" value="1"/>
</dbReference>
<dbReference type="SMART" id="SM00283">
    <property type="entry name" value="MA"/>
    <property type="match status" value="1"/>
</dbReference>
<dbReference type="InterPro" id="IPR029151">
    <property type="entry name" value="Sensor-like_sf"/>
</dbReference>
<dbReference type="Pfam" id="PF00015">
    <property type="entry name" value="MCPsignal"/>
    <property type="match status" value="1"/>
</dbReference>
<dbReference type="CDD" id="cd06225">
    <property type="entry name" value="HAMP"/>
    <property type="match status" value="1"/>
</dbReference>
<dbReference type="SUPFAM" id="SSF58104">
    <property type="entry name" value="Methyl-accepting chemotaxis protein (MCP) signaling domain"/>
    <property type="match status" value="1"/>
</dbReference>
<feature type="domain" description="Methyl-accepting transducer" evidence="5">
    <location>
        <begin position="508"/>
        <end position="744"/>
    </location>
</feature>
<dbReference type="InterPro" id="IPR033462">
    <property type="entry name" value="Cache_3-Cache_2"/>
</dbReference>
<name>A0A8E7B0A5_9EURY</name>
<dbReference type="Pfam" id="PF18947">
    <property type="entry name" value="HAMP_2"/>
    <property type="match status" value="1"/>
</dbReference>
<dbReference type="Gene3D" id="1.20.120.1530">
    <property type="match status" value="1"/>
</dbReference>
<sequence length="809" mass="87030">MEFGSRVTKWFNNATIGKKITIICLILVIIPTLVLGIVAYTSAEAAIKDNIKTNLETQSNDLQEETITVYGLTQAKVNSDLNVLRQSFFSKGKPEIVAGNMMLGSSYKVNDNFEIVDGVQELIGGTATVFQRKGDQAIRISTNVIGEDGKRAVGTPVSAAVYDAVINKGQTYYGTATVVGKKYITAYEPIKNQANDIIGILYVGVDEAETIGLLQEQIKSKKIGENGYVFVLDSTGLALIHPTREGKNDSDLPFIKEIVTQKEGYLEYTYNGIPKIAVFTYFEPFDWIIVANADITDFTGPIDNIRNTIIIVMILGIIGGFIVATLFGRSISNRMDNLVKLANRVRDGDLSGDMVTIHHKDEIGILGRAFADVVITFQLFRDEIRTISTAAASGNLNVRGDVRKFQGDYAVIIDGVNDTVDAMAVPLQEAMKLAGKYAAGDFTARMNPDIHLEGEFVTFQKALDTIGIDVSQALAAVKIQMENLAKEMIEVSGRVDEVTEETEEAHTSIEDVSEGVGQVAQIASAVSDLADKSGMTTQQILAAMQDLATTVSSVAAKMEHVSVLTNTASELSEKGKEAAGQAESGMHGIMQSSSAIDQMNQEIANQMQEIGRIVDIIGSIAEETNLLALNAAIEAARAGEAGLGFAVVASEVKELANESQKSAENIAGIISGLQKKSIAMADAVKKSITEVEIGNNSVSETLAVFNEIVGSIAVINANMSEVAAASEEQAASVEEVTATVNEFSDMVQQTAKESVGLAAASEESSAAVEQITQMVSQVNESMEKIRNTTELAEEAVQRIEQEMMQFKYY</sequence>
<dbReference type="PROSITE" id="PS50111">
    <property type="entry name" value="CHEMOTAXIS_TRANSDUC_2"/>
    <property type="match status" value="1"/>
</dbReference>
<dbReference type="SUPFAM" id="SSF103190">
    <property type="entry name" value="Sensory domain-like"/>
    <property type="match status" value="1"/>
</dbReference>
<evidence type="ECO:0000259" key="6">
    <source>
        <dbReference type="PROSITE" id="PS50885"/>
    </source>
</evidence>
<feature type="domain" description="HAMP" evidence="6">
    <location>
        <begin position="329"/>
        <end position="382"/>
    </location>
</feature>
<dbReference type="GeneID" id="65096200"/>
<dbReference type="GO" id="GO:0007165">
    <property type="term" value="P:signal transduction"/>
    <property type="evidence" value="ECO:0007669"/>
    <property type="project" value="UniProtKB-KW"/>
</dbReference>
<keyword evidence="4" id="KW-1133">Transmembrane helix</keyword>
<dbReference type="CDD" id="cd12912">
    <property type="entry name" value="PDC2_MCP_like"/>
    <property type="match status" value="1"/>
</dbReference>
<dbReference type="RefSeq" id="WP_214420376.1">
    <property type="nucleotide sequence ID" value="NZ_CP075546.1"/>
</dbReference>
<dbReference type="InterPro" id="IPR004089">
    <property type="entry name" value="MCPsignal_dom"/>
</dbReference>
<dbReference type="GO" id="GO:0006935">
    <property type="term" value="P:chemotaxis"/>
    <property type="evidence" value="ECO:0007669"/>
    <property type="project" value="InterPro"/>
</dbReference>
<evidence type="ECO:0000256" key="2">
    <source>
        <dbReference type="ARBA" id="ARBA00029447"/>
    </source>
</evidence>
<protein>
    <submittedName>
        <fullName evidence="7">Cache 3/Cache 2 fusion domain-containing protein</fullName>
    </submittedName>
</protein>
<organism evidence="7 8">
    <name type="scientific">Methanospirillum purgamenti</name>
    <dbReference type="NCBI Taxonomy" id="2834276"/>
    <lineage>
        <taxon>Archaea</taxon>
        <taxon>Methanobacteriati</taxon>
        <taxon>Methanobacteriota</taxon>
        <taxon>Stenosarchaea group</taxon>
        <taxon>Methanomicrobia</taxon>
        <taxon>Methanomicrobiales</taxon>
        <taxon>Methanospirillaceae</taxon>
        <taxon>Methanospirillum</taxon>
    </lineage>
</organism>